<evidence type="ECO:0000313" key="3">
    <source>
        <dbReference type="EMBL" id="XAN09008.1"/>
    </source>
</evidence>
<gene>
    <name evidence="3" type="primary">amrB</name>
    <name evidence="3" type="ORF">AADG42_17385</name>
</gene>
<reference evidence="3 4" key="1">
    <citation type="submission" date="2024-04" db="EMBL/GenBank/DDBJ databases">
        <title>Isolation of an actinomycete strain from pig manure.</title>
        <authorList>
            <person name="Gong T."/>
            <person name="Yu Z."/>
            <person name="An M."/>
            <person name="Wei C."/>
            <person name="Yang W."/>
            <person name="Liu L."/>
        </authorList>
    </citation>
    <scope>NUCLEOTIDE SEQUENCE [LARGE SCALE GENOMIC DNA]</scope>
    <source>
        <strain evidence="3 4">ZF39</strain>
    </source>
</reference>
<organism evidence="3 4">
    <name type="scientific">Ammonicoccus fulvus</name>
    <dbReference type="NCBI Taxonomy" id="3138240"/>
    <lineage>
        <taxon>Bacteria</taxon>
        <taxon>Bacillati</taxon>
        <taxon>Actinomycetota</taxon>
        <taxon>Actinomycetes</taxon>
        <taxon>Propionibacteriales</taxon>
        <taxon>Propionibacteriaceae</taxon>
        <taxon>Ammonicoccus</taxon>
    </lineage>
</organism>
<sequence>MRGGVRKPAVAGMFYPGDPDELAREVDALLADARRRLKSDEGASGRQPKALIVPHAGYVFSGATAARAYARVMPVAGSISRVVLFGPAHRAPVRGLALPKATVFRTPLGDIPIGLFDATGLRQVEVSDQAHAQEHSLEVQLPFLQRMLGEFELVPFVVGGASAAEVSAVVERSWGGPETLLLFSSDLSHYHPYSDAQRLDAETVDRMLAFDGPIDPRRACGAHPVNGLLLSAARRGLSSELIDLCNSGDTAGDKDRVVGYASIGVG</sequence>
<comment type="similarity">
    <text evidence="1 2">Belongs to the MEMO1 family.</text>
</comment>
<keyword evidence="4" id="KW-1185">Reference proteome</keyword>
<dbReference type="InterPro" id="IPR002737">
    <property type="entry name" value="MEMO1_fam"/>
</dbReference>
<protein>
    <recommendedName>
        <fullName evidence="2">MEMO1 family protein AADG42_17385</fullName>
    </recommendedName>
</protein>
<dbReference type="Proteomes" id="UP001442841">
    <property type="component" value="Chromosome"/>
</dbReference>
<evidence type="ECO:0000256" key="1">
    <source>
        <dbReference type="ARBA" id="ARBA00006315"/>
    </source>
</evidence>
<dbReference type="NCBIfam" id="TIGR04336">
    <property type="entry name" value="AmmeMemoSam_B"/>
    <property type="match status" value="1"/>
</dbReference>
<dbReference type="HAMAP" id="MF_00055">
    <property type="entry name" value="MEMO1"/>
    <property type="match status" value="1"/>
</dbReference>
<evidence type="ECO:0000313" key="4">
    <source>
        <dbReference type="Proteomes" id="UP001442841"/>
    </source>
</evidence>
<dbReference type="CDD" id="cd07361">
    <property type="entry name" value="MEMO_like"/>
    <property type="match status" value="1"/>
</dbReference>
<dbReference type="Pfam" id="PF01875">
    <property type="entry name" value="Memo"/>
    <property type="match status" value="1"/>
</dbReference>
<name>A0ABZ3FSF2_9ACTN</name>
<proteinExistence type="inferred from homology"/>
<dbReference type="PANTHER" id="PTHR11060:SF0">
    <property type="entry name" value="PROTEIN MEMO1"/>
    <property type="match status" value="1"/>
</dbReference>
<dbReference type="EMBL" id="CP154795">
    <property type="protein sequence ID" value="XAN09008.1"/>
    <property type="molecule type" value="Genomic_DNA"/>
</dbReference>
<evidence type="ECO:0000256" key="2">
    <source>
        <dbReference type="HAMAP-Rule" id="MF_00055"/>
    </source>
</evidence>
<dbReference type="PANTHER" id="PTHR11060">
    <property type="entry name" value="PROTEIN MEMO1"/>
    <property type="match status" value="1"/>
</dbReference>
<dbReference type="Gene3D" id="3.40.830.10">
    <property type="entry name" value="LigB-like"/>
    <property type="match status" value="1"/>
</dbReference>
<accession>A0ABZ3FSF2</accession>
<dbReference type="RefSeq" id="WP_425310442.1">
    <property type="nucleotide sequence ID" value="NZ_CP154795.1"/>
</dbReference>